<evidence type="ECO:0000313" key="3">
    <source>
        <dbReference type="Proteomes" id="UP000653644"/>
    </source>
</evidence>
<sequence>MEPADSFDPFDPAESADPAEPADSFTSEVPVAAGDVAAVAAGAVADEDVVSESLWQAVRDSVRAVPATASSKEEWRKVVMEGSPVWCGAAARCRRPVSDCLLGLFGWSVARARRVAAGRVGTCGGRPVPPARSASAIS</sequence>
<dbReference type="Proteomes" id="UP000653644">
    <property type="component" value="Unassembled WGS sequence"/>
</dbReference>
<evidence type="ECO:0000313" key="2">
    <source>
        <dbReference type="EMBL" id="GHA61404.1"/>
    </source>
</evidence>
<organism evidence="2 3">
    <name type="scientific">Streptomyces canarius</name>
    <dbReference type="NCBI Taxonomy" id="285453"/>
    <lineage>
        <taxon>Bacteria</taxon>
        <taxon>Bacillati</taxon>
        <taxon>Actinomycetota</taxon>
        <taxon>Actinomycetes</taxon>
        <taxon>Kitasatosporales</taxon>
        <taxon>Streptomycetaceae</taxon>
        <taxon>Streptomyces</taxon>
    </lineage>
</organism>
<comment type="caution">
    <text evidence="2">The sequence shown here is derived from an EMBL/GenBank/DDBJ whole genome shotgun (WGS) entry which is preliminary data.</text>
</comment>
<evidence type="ECO:0000256" key="1">
    <source>
        <dbReference type="SAM" id="MobiDB-lite"/>
    </source>
</evidence>
<reference evidence="3" key="1">
    <citation type="journal article" date="2019" name="Int. J. Syst. Evol. Microbiol.">
        <title>The Global Catalogue of Microorganisms (GCM) 10K type strain sequencing project: providing services to taxonomists for standard genome sequencing and annotation.</title>
        <authorList>
            <consortium name="The Broad Institute Genomics Platform"/>
            <consortium name="The Broad Institute Genome Sequencing Center for Infectious Disease"/>
            <person name="Wu L."/>
            <person name="Ma J."/>
        </authorList>
    </citation>
    <scope>NUCLEOTIDE SEQUENCE [LARGE SCALE GENOMIC DNA]</scope>
    <source>
        <strain evidence="3">JCM 4733</strain>
    </source>
</reference>
<keyword evidence="3" id="KW-1185">Reference proteome</keyword>
<name>A0ABQ3DBX4_9ACTN</name>
<dbReference type="EMBL" id="BMVN01000044">
    <property type="protein sequence ID" value="GHA61404.1"/>
    <property type="molecule type" value="Genomic_DNA"/>
</dbReference>
<gene>
    <name evidence="2" type="ORF">GCM10010345_76950</name>
</gene>
<accession>A0ABQ3DBX4</accession>
<feature type="region of interest" description="Disordered" evidence="1">
    <location>
        <begin position="1"/>
        <end position="27"/>
    </location>
</feature>
<protein>
    <submittedName>
        <fullName evidence="2">Uncharacterized protein</fullName>
    </submittedName>
</protein>
<proteinExistence type="predicted"/>
<feature type="compositionally biased region" description="Low complexity" evidence="1">
    <location>
        <begin position="7"/>
        <end position="27"/>
    </location>
</feature>